<feature type="compositionally biased region" description="Basic and acidic residues" evidence="4">
    <location>
        <begin position="100"/>
        <end position="109"/>
    </location>
</feature>
<protein>
    <submittedName>
        <fullName evidence="7">Uncharacterized protein</fullName>
    </submittedName>
</protein>
<dbReference type="InterPro" id="IPR051651">
    <property type="entry name" value="DMTF1_DNA-bind_reg"/>
</dbReference>
<dbReference type="PANTHER" id="PTHR46380">
    <property type="entry name" value="CYCLIN-D-BINDING MYB-LIKE TRANSCRIPTION FACTOR 1"/>
    <property type="match status" value="1"/>
</dbReference>
<dbReference type="STRING" id="230819.A0A5C3KPM6"/>
<evidence type="ECO:0000256" key="3">
    <source>
        <dbReference type="ARBA" id="ARBA00023242"/>
    </source>
</evidence>
<feature type="compositionally biased region" description="Polar residues" evidence="4">
    <location>
        <begin position="643"/>
        <end position="655"/>
    </location>
</feature>
<evidence type="ECO:0000256" key="1">
    <source>
        <dbReference type="ARBA" id="ARBA00004123"/>
    </source>
</evidence>
<dbReference type="PANTHER" id="PTHR46380:SF2">
    <property type="entry name" value="CYCLIN-D-BINDING MYB-LIKE TRANSCRIPTION FACTOR 1"/>
    <property type="match status" value="1"/>
</dbReference>
<feature type="region of interest" description="Disordered" evidence="4">
    <location>
        <begin position="148"/>
        <end position="189"/>
    </location>
</feature>
<organism evidence="7 8">
    <name type="scientific">Coprinopsis marcescibilis</name>
    <name type="common">Agaric fungus</name>
    <name type="synonym">Psathyrella marcescibilis</name>
    <dbReference type="NCBI Taxonomy" id="230819"/>
    <lineage>
        <taxon>Eukaryota</taxon>
        <taxon>Fungi</taxon>
        <taxon>Dikarya</taxon>
        <taxon>Basidiomycota</taxon>
        <taxon>Agaricomycotina</taxon>
        <taxon>Agaricomycetes</taxon>
        <taxon>Agaricomycetidae</taxon>
        <taxon>Agaricales</taxon>
        <taxon>Agaricineae</taxon>
        <taxon>Psathyrellaceae</taxon>
        <taxon>Coprinopsis</taxon>
    </lineage>
</organism>
<keyword evidence="8" id="KW-1185">Reference proteome</keyword>
<keyword evidence="2" id="KW-0238">DNA-binding</keyword>
<feature type="compositionally biased region" description="Basic and acidic residues" evidence="4">
    <location>
        <begin position="29"/>
        <end position="46"/>
    </location>
</feature>
<evidence type="ECO:0000259" key="6">
    <source>
        <dbReference type="PROSITE" id="PS51294"/>
    </source>
</evidence>
<dbReference type="Proteomes" id="UP000307440">
    <property type="component" value="Unassembled WGS sequence"/>
</dbReference>
<dbReference type="GO" id="GO:0003700">
    <property type="term" value="F:DNA-binding transcription factor activity"/>
    <property type="evidence" value="ECO:0007669"/>
    <property type="project" value="TreeGrafter"/>
</dbReference>
<dbReference type="InterPro" id="IPR001005">
    <property type="entry name" value="SANT/Myb"/>
</dbReference>
<dbReference type="InterPro" id="IPR009057">
    <property type="entry name" value="Homeodomain-like_sf"/>
</dbReference>
<keyword evidence="3" id="KW-0539">Nucleus</keyword>
<dbReference type="GO" id="GO:0000976">
    <property type="term" value="F:transcription cis-regulatory region binding"/>
    <property type="evidence" value="ECO:0007669"/>
    <property type="project" value="TreeGrafter"/>
</dbReference>
<feature type="region of interest" description="Disordered" evidence="4">
    <location>
        <begin position="625"/>
        <end position="676"/>
    </location>
</feature>
<feature type="compositionally biased region" description="Basic residues" evidence="4">
    <location>
        <begin position="90"/>
        <end position="99"/>
    </location>
</feature>
<dbReference type="OrthoDB" id="39591at2759"/>
<dbReference type="CDD" id="cd00167">
    <property type="entry name" value="SANT"/>
    <property type="match status" value="2"/>
</dbReference>
<evidence type="ECO:0000259" key="5">
    <source>
        <dbReference type="PROSITE" id="PS50090"/>
    </source>
</evidence>
<feature type="domain" description="Myb-like" evidence="5">
    <location>
        <begin position="476"/>
        <end position="537"/>
    </location>
</feature>
<dbReference type="AlphaFoldDB" id="A0A5C3KPM6"/>
<gene>
    <name evidence="7" type="ORF">FA15DRAFT_671627</name>
</gene>
<dbReference type="Gene3D" id="1.10.10.60">
    <property type="entry name" value="Homeodomain-like"/>
    <property type="match status" value="2"/>
</dbReference>
<name>A0A5C3KPM6_COPMA</name>
<feature type="region of interest" description="Disordered" evidence="4">
    <location>
        <begin position="1"/>
        <end position="131"/>
    </location>
</feature>
<evidence type="ECO:0000313" key="7">
    <source>
        <dbReference type="EMBL" id="TFK22334.1"/>
    </source>
</evidence>
<feature type="domain" description="Myb-like" evidence="5">
    <location>
        <begin position="424"/>
        <end position="473"/>
    </location>
</feature>
<reference evidence="7 8" key="1">
    <citation type="journal article" date="2019" name="Nat. Ecol. Evol.">
        <title>Megaphylogeny resolves global patterns of mushroom evolution.</title>
        <authorList>
            <person name="Varga T."/>
            <person name="Krizsan K."/>
            <person name="Foldi C."/>
            <person name="Dima B."/>
            <person name="Sanchez-Garcia M."/>
            <person name="Sanchez-Ramirez S."/>
            <person name="Szollosi G.J."/>
            <person name="Szarkandi J.G."/>
            <person name="Papp V."/>
            <person name="Albert L."/>
            <person name="Andreopoulos W."/>
            <person name="Angelini C."/>
            <person name="Antonin V."/>
            <person name="Barry K.W."/>
            <person name="Bougher N.L."/>
            <person name="Buchanan P."/>
            <person name="Buyck B."/>
            <person name="Bense V."/>
            <person name="Catcheside P."/>
            <person name="Chovatia M."/>
            <person name="Cooper J."/>
            <person name="Damon W."/>
            <person name="Desjardin D."/>
            <person name="Finy P."/>
            <person name="Geml J."/>
            <person name="Haridas S."/>
            <person name="Hughes K."/>
            <person name="Justo A."/>
            <person name="Karasinski D."/>
            <person name="Kautmanova I."/>
            <person name="Kiss B."/>
            <person name="Kocsube S."/>
            <person name="Kotiranta H."/>
            <person name="LaButti K.M."/>
            <person name="Lechner B.E."/>
            <person name="Liimatainen K."/>
            <person name="Lipzen A."/>
            <person name="Lukacs Z."/>
            <person name="Mihaltcheva S."/>
            <person name="Morgado L.N."/>
            <person name="Niskanen T."/>
            <person name="Noordeloos M.E."/>
            <person name="Ohm R.A."/>
            <person name="Ortiz-Santana B."/>
            <person name="Ovrebo C."/>
            <person name="Racz N."/>
            <person name="Riley R."/>
            <person name="Savchenko A."/>
            <person name="Shiryaev A."/>
            <person name="Soop K."/>
            <person name="Spirin V."/>
            <person name="Szebenyi C."/>
            <person name="Tomsovsky M."/>
            <person name="Tulloss R.E."/>
            <person name="Uehling J."/>
            <person name="Grigoriev I.V."/>
            <person name="Vagvolgyi C."/>
            <person name="Papp T."/>
            <person name="Martin F.M."/>
            <person name="Miettinen O."/>
            <person name="Hibbett D.S."/>
            <person name="Nagy L.G."/>
        </authorList>
    </citation>
    <scope>NUCLEOTIDE SEQUENCE [LARGE SCALE GENOMIC DNA]</scope>
    <source>
        <strain evidence="7 8">CBS 121175</strain>
    </source>
</reference>
<dbReference type="Pfam" id="PF00249">
    <property type="entry name" value="Myb_DNA-binding"/>
    <property type="match status" value="1"/>
</dbReference>
<feature type="compositionally biased region" description="Acidic residues" evidence="4">
    <location>
        <begin position="77"/>
        <end position="86"/>
    </location>
</feature>
<evidence type="ECO:0000256" key="4">
    <source>
        <dbReference type="SAM" id="MobiDB-lite"/>
    </source>
</evidence>
<comment type="subcellular location">
    <subcellularLocation>
        <location evidence="1">Nucleus</location>
    </subcellularLocation>
</comment>
<proteinExistence type="predicted"/>
<dbReference type="PROSITE" id="PS50090">
    <property type="entry name" value="MYB_LIKE"/>
    <property type="match status" value="2"/>
</dbReference>
<dbReference type="EMBL" id="ML210243">
    <property type="protein sequence ID" value="TFK22334.1"/>
    <property type="molecule type" value="Genomic_DNA"/>
</dbReference>
<dbReference type="InterPro" id="IPR017930">
    <property type="entry name" value="Myb_dom"/>
</dbReference>
<evidence type="ECO:0000313" key="8">
    <source>
        <dbReference type="Proteomes" id="UP000307440"/>
    </source>
</evidence>
<dbReference type="SUPFAM" id="SSF46689">
    <property type="entry name" value="Homeodomain-like"/>
    <property type="match status" value="2"/>
</dbReference>
<accession>A0A5C3KPM6</accession>
<dbReference type="SMART" id="SM00717">
    <property type="entry name" value="SANT"/>
    <property type="match status" value="3"/>
</dbReference>
<dbReference type="GO" id="GO:0005634">
    <property type="term" value="C:nucleus"/>
    <property type="evidence" value="ECO:0007669"/>
    <property type="project" value="UniProtKB-SubCell"/>
</dbReference>
<sequence length="696" mass="77827">MAHAPELNVETDRLYVNGEPKKKKKKKRSHDELVASEIPAERDSSERKKKKKAKLNHAEVENAVETQHAADALLDVQPEDAPEDLSEERRKKKKKKKEKRNRDKHKESVVEEEELRDQAHQSDTDVDDDTTQDSTAALLNAIVAAVATTTPPESDEASERPAQAPQFQHHPSEHMVPPPPSFLPFHPPPPGFFPAYPGAPNGGQPPPFMAGLPPGVFSQLSYGSNEDVLRVLQDMDMSKFAGVMRTLGGGAPPAPPTVPHTPTFPPPPSFVPQPLVPHHTSSTPLGQVPVDSGTILGRPSKVANAADRRVRPAVGDPVVTHQTHAEHAEVLCTKWLGASKLAELVESEGLVYKKGKFSATEEQQLKSAIELYRTANKLDDAQLNDIIFPKNVKEKNSHFWTELTRAVPQRPIIAVYHHVRRAYHPLKGQGLWSPDEDARLQQAVMDLGQQWEKISARVGRMSSDCRDRYRNHILNREIRVSGAWSKEEEEELIRIVTDMTIKQGRDIDNDVFWGRVSELMGGRRGRQQCRIKWTDSLSKIVKNSEGQKPRWSQQDAYVLVHKVDSLNVRDDTEIDWKTLPDPDWNLWSAHTLQRRWLTMKKGIKGYEEMSHSDIMDILRVKKAHTPDVSAQNARKRKSRKIVSATTVNDEAATSSQPQPQPQPQVPVVASGSSTGPGTLAHALRIAIMSNARDSEE</sequence>
<evidence type="ECO:0000256" key="2">
    <source>
        <dbReference type="ARBA" id="ARBA00023125"/>
    </source>
</evidence>
<feature type="domain" description="HTH myb-type" evidence="6">
    <location>
        <begin position="424"/>
        <end position="477"/>
    </location>
</feature>
<dbReference type="PROSITE" id="PS51294">
    <property type="entry name" value="HTH_MYB"/>
    <property type="match status" value="1"/>
</dbReference>
<feature type="compositionally biased region" description="Pro residues" evidence="4">
    <location>
        <begin position="176"/>
        <end position="189"/>
    </location>
</feature>